<keyword evidence="1" id="KW-0732">Signal</keyword>
<dbReference type="InterPro" id="IPR037401">
    <property type="entry name" value="SnoaL-like"/>
</dbReference>
<dbReference type="EMBL" id="JBEQCT010000006">
    <property type="protein sequence ID" value="MFM2486085.1"/>
    <property type="molecule type" value="Genomic_DNA"/>
</dbReference>
<accession>A0ABW9GA15</accession>
<organism evidence="3 4">
    <name type="scientific">Celerinatantimonas yamalensis</name>
    <dbReference type="NCBI Taxonomy" id="559956"/>
    <lineage>
        <taxon>Bacteria</taxon>
        <taxon>Pseudomonadati</taxon>
        <taxon>Pseudomonadota</taxon>
        <taxon>Gammaproteobacteria</taxon>
        <taxon>Celerinatantimonadaceae</taxon>
        <taxon>Celerinatantimonas</taxon>
    </lineage>
</organism>
<evidence type="ECO:0000256" key="1">
    <source>
        <dbReference type="SAM" id="SignalP"/>
    </source>
</evidence>
<gene>
    <name evidence="3" type="ORF">ABUE30_13620</name>
</gene>
<feature type="signal peptide" evidence="1">
    <location>
        <begin position="1"/>
        <end position="21"/>
    </location>
</feature>
<dbReference type="PANTHER" id="PTHR38436">
    <property type="entry name" value="POLYKETIDE CYCLASE SNOAL-LIKE DOMAIN"/>
    <property type="match status" value="1"/>
</dbReference>
<dbReference type="InterPro" id="IPR009959">
    <property type="entry name" value="Cyclase_SnoaL-like"/>
</dbReference>
<dbReference type="Pfam" id="PF12680">
    <property type="entry name" value="SnoaL_2"/>
    <property type="match status" value="1"/>
</dbReference>
<dbReference type="RefSeq" id="WP_408624350.1">
    <property type="nucleotide sequence ID" value="NZ_JBEQCT010000006.1"/>
</dbReference>
<dbReference type="Gene3D" id="3.10.450.50">
    <property type="match status" value="1"/>
</dbReference>
<feature type="domain" description="SnoaL-like" evidence="2">
    <location>
        <begin position="61"/>
        <end position="162"/>
    </location>
</feature>
<reference evidence="3 4" key="1">
    <citation type="journal article" date="2013" name="Int. J. Syst. Evol. Microbiol.">
        <title>Celerinatantimonas yamalensis sp. nov., a cold-adapted diazotrophic bacterium from a cold permafrost brine.</title>
        <authorList>
            <person name="Shcherbakova V."/>
            <person name="Chuvilskaya N."/>
            <person name="Rivkina E."/>
            <person name="Demidov N."/>
            <person name="Uchaeva V."/>
            <person name="Suetin S."/>
            <person name="Suzina N."/>
            <person name="Gilichinsky D."/>
        </authorList>
    </citation>
    <scope>NUCLEOTIDE SEQUENCE [LARGE SCALE GENOMIC DNA]</scope>
    <source>
        <strain evidence="3 4">C7</strain>
    </source>
</reference>
<sequence length="175" mass="19489">MKKIGIATLFSACLLATPAFATLLSVPSAPVITAPDADSLFTSTNPKLNANKQVVYHIIRDLLEAGHWELASRYLSPEYIQHNPNAASGRKAIVDYFTHVLKVKPRPIPQHIQMGITSVVAEGDLVIVSYPRKVNDSHVKGGQYTTTWFDMWRIKNGKAVEHWDPALRMRSPTLE</sequence>
<evidence type="ECO:0000313" key="4">
    <source>
        <dbReference type="Proteomes" id="UP001629953"/>
    </source>
</evidence>
<dbReference type="SUPFAM" id="SSF54427">
    <property type="entry name" value="NTF2-like"/>
    <property type="match status" value="1"/>
</dbReference>
<feature type="chain" id="PRO_5046835366" evidence="1">
    <location>
        <begin position="22"/>
        <end position="175"/>
    </location>
</feature>
<proteinExistence type="predicted"/>
<dbReference type="PANTHER" id="PTHR38436:SF1">
    <property type="entry name" value="ESTER CYCLASE"/>
    <property type="match status" value="1"/>
</dbReference>
<evidence type="ECO:0000259" key="2">
    <source>
        <dbReference type="Pfam" id="PF12680"/>
    </source>
</evidence>
<name>A0ABW9GA15_9GAMM</name>
<dbReference type="InterPro" id="IPR032710">
    <property type="entry name" value="NTF2-like_dom_sf"/>
</dbReference>
<evidence type="ECO:0000313" key="3">
    <source>
        <dbReference type="EMBL" id="MFM2486085.1"/>
    </source>
</evidence>
<dbReference type="Proteomes" id="UP001629953">
    <property type="component" value="Unassembled WGS sequence"/>
</dbReference>
<protein>
    <submittedName>
        <fullName evidence="3">Nuclear transport factor 2 family protein</fullName>
    </submittedName>
</protein>
<keyword evidence="4" id="KW-1185">Reference proteome</keyword>
<comment type="caution">
    <text evidence="3">The sequence shown here is derived from an EMBL/GenBank/DDBJ whole genome shotgun (WGS) entry which is preliminary data.</text>
</comment>